<proteinExistence type="predicted"/>
<dbReference type="AlphaFoldDB" id="S8BRM7"/>
<keyword evidence="1" id="KW-0175">Coiled coil</keyword>
<dbReference type="OrthoDB" id="1927611at2759"/>
<protein>
    <submittedName>
        <fullName evidence="2">Uncharacterized protein</fullName>
    </submittedName>
</protein>
<dbReference type="PANTHER" id="PTHR33735">
    <property type="entry name" value="EXPRESSED PROTEIN"/>
    <property type="match status" value="1"/>
</dbReference>
<evidence type="ECO:0000313" key="3">
    <source>
        <dbReference type="Proteomes" id="UP000015453"/>
    </source>
</evidence>
<dbReference type="PANTHER" id="PTHR33735:SF23">
    <property type="entry name" value="PTERIN-BINDING DOMAIN-CONTAINING PROTEIN"/>
    <property type="match status" value="1"/>
</dbReference>
<reference evidence="2 3" key="1">
    <citation type="journal article" date="2013" name="BMC Genomics">
        <title>The miniature genome of a carnivorous plant Genlisea aurea contains a low number of genes and short non-coding sequences.</title>
        <authorList>
            <person name="Leushkin E.V."/>
            <person name="Sutormin R.A."/>
            <person name="Nabieva E.R."/>
            <person name="Penin A.A."/>
            <person name="Kondrashov A.S."/>
            <person name="Logacheva M.D."/>
        </authorList>
    </citation>
    <scope>NUCLEOTIDE SEQUENCE [LARGE SCALE GENOMIC DNA]</scope>
</reference>
<name>S8BRM7_9LAMI</name>
<accession>S8BRM7</accession>
<sequence length="122" mass="13582">MFFNFYRQQWLLGVVVAVILPAIGYKGGIFALLKGKLDEVVNTTERVAEAVASVAEEAEKIAEEVESNLPADSNIKKTLDSVEDMANKVIQDAKIAEDAIQKVKDVEEEIEKEEEKTQQKLT</sequence>
<evidence type="ECO:0000313" key="2">
    <source>
        <dbReference type="EMBL" id="EPS57280.1"/>
    </source>
</evidence>
<dbReference type="EMBL" id="AUSU01010409">
    <property type="protein sequence ID" value="EPS57280.1"/>
    <property type="molecule type" value="Genomic_DNA"/>
</dbReference>
<keyword evidence="3" id="KW-1185">Reference proteome</keyword>
<gene>
    <name evidence="2" type="ORF">M569_17541</name>
</gene>
<feature type="coiled-coil region" evidence="1">
    <location>
        <begin position="93"/>
        <end position="120"/>
    </location>
</feature>
<dbReference type="Proteomes" id="UP000015453">
    <property type="component" value="Unassembled WGS sequence"/>
</dbReference>
<comment type="caution">
    <text evidence="2">The sequence shown here is derived from an EMBL/GenBank/DDBJ whole genome shotgun (WGS) entry which is preliminary data.</text>
</comment>
<organism evidence="2 3">
    <name type="scientific">Genlisea aurea</name>
    <dbReference type="NCBI Taxonomy" id="192259"/>
    <lineage>
        <taxon>Eukaryota</taxon>
        <taxon>Viridiplantae</taxon>
        <taxon>Streptophyta</taxon>
        <taxon>Embryophyta</taxon>
        <taxon>Tracheophyta</taxon>
        <taxon>Spermatophyta</taxon>
        <taxon>Magnoliopsida</taxon>
        <taxon>eudicotyledons</taxon>
        <taxon>Gunneridae</taxon>
        <taxon>Pentapetalae</taxon>
        <taxon>asterids</taxon>
        <taxon>lamiids</taxon>
        <taxon>Lamiales</taxon>
        <taxon>Lentibulariaceae</taxon>
        <taxon>Genlisea</taxon>
    </lineage>
</organism>
<evidence type="ECO:0000256" key="1">
    <source>
        <dbReference type="SAM" id="Coils"/>
    </source>
</evidence>